<gene>
    <name evidence="2" type="ORF">DZF97_01470</name>
</gene>
<proteinExistence type="predicted"/>
<dbReference type="EMBL" id="QWED01000015">
    <property type="protein sequence ID" value="RIJ18675.1"/>
    <property type="molecule type" value="Genomic_DNA"/>
</dbReference>
<feature type="domain" description="3-hydroxyacyl-CoA dehydrogenase NAD binding" evidence="1">
    <location>
        <begin position="6"/>
        <end position="56"/>
    </location>
</feature>
<dbReference type="InterPro" id="IPR036291">
    <property type="entry name" value="NAD(P)-bd_dom_sf"/>
</dbReference>
<evidence type="ECO:0000259" key="1">
    <source>
        <dbReference type="Pfam" id="PF02737"/>
    </source>
</evidence>
<organism evidence="2 3">
    <name type="scientific">Clavibacter nebraskensis</name>
    <dbReference type="NCBI Taxonomy" id="31963"/>
    <lineage>
        <taxon>Bacteria</taxon>
        <taxon>Bacillati</taxon>
        <taxon>Actinomycetota</taxon>
        <taxon>Actinomycetes</taxon>
        <taxon>Micrococcales</taxon>
        <taxon>Microbacteriaceae</taxon>
        <taxon>Clavibacter</taxon>
    </lineage>
</organism>
<dbReference type="RefSeq" id="WP_157448014.1">
    <property type="nucleotide sequence ID" value="NZ_CP033721.2"/>
</dbReference>
<name>A0A399QKH3_9MICO</name>
<dbReference type="AlphaFoldDB" id="A0A399QKH3"/>
<accession>A0A399QKH3</accession>
<dbReference type="Proteomes" id="UP000265361">
    <property type="component" value="Unassembled WGS sequence"/>
</dbReference>
<sequence>MPAITKVTVLGAGVLGAQIAFQAANHGKTVTGYDVDDAALEAARGRLDAMGAQAWAAHLKSEYIDQGKRGVESGEGSYSYR</sequence>
<reference evidence="2 3" key="1">
    <citation type="submission" date="2018-08" db="EMBL/GenBank/DDBJ databases">
        <title>Genome Sequence of Clavibacter michiganensis Subspecies type strains, and the Atypical Peach-Colored Strains Isolated from Tomato.</title>
        <authorList>
            <person name="Osdaghi E."/>
            <person name="Portier P."/>
            <person name="Briand M."/>
            <person name="Jacques M.-A."/>
        </authorList>
    </citation>
    <scope>NUCLEOTIDE SEQUENCE [LARGE SCALE GENOMIC DNA]</scope>
    <source>
        <strain evidence="2 3">CFBP 7577</strain>
    </source>
</reference>
<dbReference type="Gene3D" id="3.40.50.720">
    <property type="entry name" value="NAD(P)-binding Rossmann-like Domain"/>
    <property type="match status" value="1"/>
</dbReference>
<dbReference type="GO" id="GO:0070403">
    <property type="term" value="F:NAD+ binding"/>
    <property type="evidence" value="ECO:0007669"/>
    <property type="project" value="InterPro"/>
</dbReference>
<evidence type="ECO:0000313" key="3">
    <source>
        <dbReference type="Proteomes" id="UP000265361"/>
    </source>
</evidence>
<dbReference type="Pfam" id="PF02737">
    <property type="entry name" value="3HCDH_N"/>
    <property type="match status" value="1"/>
</dbReference>
<protein>
    <recommendedName>
        <fullName evidence="1">3-hydroxyacyl-CoA dehydrogenase NAD binding domain-containing protein</fullName>
    </recommendedName>
</protein>
<evidence type="ECO:0000313" key="2">
    <source>
        <dbReference type="EMBL" id="RIJ18675.1"/>
    </source>
</evidence>
<dbReference type="SUPFAM" id="SSF51735">
    <property type="entry name" value="NAD(P)-binding Rossmann-fold domains"/>
    <property type="match status" value="1"/>
</dbReference>
<comment type="caution">
    <text evidence="2">The sequence shown here is derived from an EMBL/GenBank/DDBJ whole genome shotgun (WGS) entry which is preliminary data.</text>
</comment>
<dbReference type="GO" id="GO:0006631">
    <property type="term" value="P:fatty acid metabolic process"/>
    <property type="evidence" value="ECO:0007669"/>
    <property type="project" value="InterPro"/>
</dbReference>
<dbReference type="InterPro" id="IPR006176">
    <property type="entry name" value="3-OHacyl-CoA_DH_NAD-bd"/>
</dbReference>